<evidence type="ECO:0000313" key="2">
    <source>
        <dbReference type="EMBL" id="JAT08634.1"/>
    </source>
</evidence>
<feature type="non-terminal residue" evidence="2">
    <location>
        <position position="1"/>
    </location>
</feature>
<feature type="region of interest" description="Disordered" evidence="1">
    <location>
        <begin position="1"/>
        <end position="26"/>
    </location>
</feature>
<evidence type="ECO:0000256" key="1">
    <source>
        <dbReference type="SAM" id="MobiDB-lite"/>
    </source>
</evidence>
<sequence length="217" mass="24770">GKEKLRMSSSNESETDPTHKNKRQKGVKLVEYKNEKIKKARLLNEEYINWKGQTVQPNPHGQHCSCRWKCIPDKITEDVSLGIYTKFIDLSTKNEQDVYLQALIECMPIQRERRKEGNRDNDDVGACKRKPKQHSFKYSLSTSLGKVDVCKAAFISVHGIKPDRVRRLCSLLVQNKVPKDMRGKNASGNVKPGHVVKAIIDHIASFPQKEAHYTSKS</sequence>
<name>A0A1B6KBR3_9HEMI</name>
<dbReference type="EMBL" id="GEBQ01031343">
    <property type="protein sequence ID" value="JAT08634.1"/>
    <property type="molecule type" value="Transcribed_RNA"/>
</dbReference>
<dbReference type="PANTHER" id="PTHR10773:SF19">
    <property type="match status" value="1"/>
</dbReference>
<organism evidence="2">
    <name type="scientific">Graphocephala atropunctata</name>
    <dbReference type="NCBI Taxonomy" id="36148"/>
    <lineage>
        <taxon>Eukaryota</taxon>
        <taxon>Metazoa</taxon>
        <taxon>Ecdysozoa</taxon>
        <taxon>Arthropoda</taxon>
        <taxon>Hexapoda</taxon>
        <taxon>Insecta</taxon>
        <taxon>Pterygota</taxon>
        <taxon>Neoptera</taxon>
        <taxon>Paraneoptera</taxon>
        <taxon>Hemiptera</taxon>
        <taxon>Auchenorrhyncha</taxon>
        <taxon>Membracoidea</taxon>
        <taxon>Cicadellidae</taxon>
        <taxon>Cicadellinae</taxon>
        <taxon>Cicadellini</taxon>
        <taxon>Graphocephala</taxon>
    </lineage>
</organism>
<accession>A0A1B6KBR3</accession>
<dbReference type="AlphaFoldDB" id="A0A1B6KBR3"/>
<gene>
    <name evidence="2" type="ORF">g.54870</name>
</gene>
<proteinExistence type="predicted"/>
<reference evidence="2" key="1">
    <citation type="submission" date="2015-11" db="EMBL/GenBank/DDBJ databases">
        <title>De novo transcriptome assembly of four potential Pierce s Disease insect vectors from Arizona vineyards.</title>
        <authorList>
            <person name="Tassone E.E."/>
        </authorList>
    </citation>
    <scope>NUCLEOTIDE SEQUENCE</scope>
</reference>
<dbReference type="PANTHER" id="PTHR10773">
    <property type="entry name" value="DNA-DIRECTED RNA POLYMERASES I, II, AND III SUBUNIT RPABC2"/>
    <property type="match status" value="1"/>
</dbReference>
<evidence type="ECO:0008006" key="3">
    <source>
        <dbReference type="Google" id="ProtNLM"/>
    </source>
</evidence>
<protein>
    <recommendedName>
        <fullName evidence="3">BEN domain-containing protein</fullName>
    </recommendedName>
</protein>